<dbReference type="PROSITE" id="PS50157">
    <property type="entry name" value="ZINC_FINGER_C2H2_2"/>
    <property type="match status" value="2"/>
</dbReference>
<keyword evidence="2" id="KW-0479">Metal-binding</keyword>
<dbReference type="GO" id="GO:0001227">
    <property type="term" value="F:DNA-binding transcription repressor activity, RNA polymerase II-specific"/>
    <property type="evidence" value="ECO:0007669"/>
    <property type="project" value="TreeGrafter"/>
</dbReference>
<evidence type="ECO:0000256" key="5">
    <source>
        <dbReference type="ARBA" id="ARBA00022833"/>
    </source>
</evidence>
<evidence type="ECO:0000256" key="4">
    <source>
        <dbReference type="ARBA" id="ARBA00022771"/>
    </source>
</evidence>
<proteinExistence type="predicted"/>
<gene>
    <name evidence="12" type="ORF">ACAOBT_LOCUS8977</name>
</gene>
<sequence length="88" mass="10370">MPYTCNLCNKSFTFQQSYHKHMLYHSSEKPYSCNECGRSFKELSTLQNHARIHSGERPFSCETCGKFPRRRHDFSQSTKHYGSDLVML</sequence>
<keyword evidence="9" id="KW-0539">Nucleus</keyword>
<dbReference type="Proteomes" id="UP001152888">
    <property type="component" value="Unassembled WGS sequence"/>
</dbReference>
<dbReference type="AlphaFoldDB" id="A0A9P0K9D5"/>
<evidence type="ECO:0000256" key="6">
    <source>
        <dbReference type="ARBA" id="ARBA00023015"/>
    </source>
</evidence>
<keyword evidence="5" id="KW-0862">Zinc</keyword>
<dbReference type="InterPro" id="IPR036236">
    <property type="entry name" value="Znf_C2H2_sf"/>
</dbReference>
<dbReference type="Pfam" id="PF00096">
    <property type="entry name" value="zf-C2H2"/>
    <property type="match status" value="2"/>
</dbReference>
<dbReference type="GO" id="GO:0005654">
    <property type="term" value="C:nucleoplasm"/>
    <property type="evidence" value="ECO:0007669"/>
    <property type="project" value="TreeGrafter"/>
</dbReference>
<evidence type="ECO:0000259" key="11">
    <source>
        <dbReference type="PROSITE" id="PS50157"/>
    </source>
</evidence>
<dbReference type="SMART" id="SM00355">
    <property type="entry name" value="ZnF_C2H2"/>
    <property type="match status" value="2"/>
</dbReference>
<dbReference type="PROSITE" id="PS00028">
    <property type="entry name" value="ZINC_FINGER_C2H2_1"/>
    <property type="match status" value="2"/>
</dbReference>
<evidence type="ECO:0000256" key="3">
    <source>
        <dbReference type="ARBA" id="ARBA00022737"/>
    </source>
</evidence>
<evidence type="ECO:0000256" key="9">
    <source>
        <dbReference type="ARBA" id="ARBA00023242"/>
    </source>
</evidence>
<dbReference type="OrthoDB" id="654211at2759"/>
<organism evidence="12 13">
    <name type="scientific">Acanthoscelides obtectus</name>
    <name type="common">Bean weevil</name>
    <name type="synonym">Bruchus obtectus</name>
    <dbReference type="NCBI Taxonomy" id="200917"/>
    <lineage>
        <taxon>Eukaryota</taxon>
        <taxon>Metazoa</taxon>
        <taxon>Ecdysozoa</taxon>
        <taxon>Arthropoda</taxon>
        <taxon>Hexapoda</taxon>
        <taxon>Insecta</taxon>
        <taxon>Pterygota</taxon>
        <taxon>Neoptera</taxon>
        <taxon>Endopterygota</taxon>
        <taxon>Coleoptera</taxon>
        <taxon>Polyphaga</taxon>
        <taxon>Cucujiformia</taxon>
        <taxon>Chrysomeloidea</taxon>
        <taxon>Chrysomelidae</taxon>
        <taxon>Bruchinae</taxon>
        <taxon>Bruchini</taxon>
        <taxon>Acanthoscelides</taxon>
    </lineage>
</organism>
<evidence type="ECO:0000256" key="1">
    <source>
        <dbReference type="ARBA" id="ARBA00004123"/>
    </source>
</evidence>
<dbReference type="InterPro" id="IPR013087">
    <property type="entry name" value="Znf_C2H2_type"/>
</dbReference>
<dbReference type="GO" id="GO:0000978">
    <property type="term" value="F:RNA polymerase II cis-regulatory region sequence-specific DNA binding"/>
    <property type="evidence" value="ECO:0007669"/>
    <property type="project" value="TreeGrafter"/>
</dbReference>
<evidence type="ECO:0000256" key="7">
    <source>
        <dbReference type="ARBA" id="ARBA00023125"/>
    </source>
</evidence>
<evidence type="ECO:0000256" key="2">
    <source>
        <dbReference type="ARBA" id="ARBA00022723"/>
    </source>
</evidence>
<protein>
    <recommendedName>
        <fullName evidence="11">C2H2-type domain-containing protein</fullName>
    </recommendedName>
</protein>
<evidence type="ECO:0000256" key="10">
    <source>
        <dbReference type="PROSITE-ProRule" id="PRU00042"/>
    </source>
</evidence>
<dbReference type="EMBL" id="CAKOFQ010006775">
    <property type="protein sequence ID" value="CAH1970542.1"/>
    <property type="molecule type" value="Genomic_DNA"/>
</dbReference>
<keyword evidence="8" id="KW-0804">Transcription</keyword>
<dbReference type="Gene3D" id="3.30.160.60">
    <property type="entry name" value="Classic Zinc Finger"/>
    <property type="match status" value="3"/>
</dbReference>
<dbReference type="PANTHER" id="PTHR24399:SF23">
    <property type="entry name" value="C2H2-TYPE DOMAIN-CONTAINING PROTEIN"/>
    <property type="match status" value="1"/>
</dbReference>
<dbReference type="PANTHER" id="PTHR24399">
    <property type="entry name" value="ZINC FINGER AND BTB DOMAIN-CONTAINING"/>
    <property type="match status" value="1"/>
</dbReference>
<feature type="domain" description="C2H2-type" evidence="11">
    <location>
        <begin position="31"/>
        <end position="58"/>
    </location>
</feature>
<accession>A0A9P0K9D5</accession>
<keyword evidence="6" id="KW-0805">Transcription regulation</keyword>
<keyword evidence="13" id="KW-1185">Reference proteome</keyword>
<reference evidence="12" key="1">
    <citation type="submission" date="2022-03" db="EMBL/GenBank/DDBJ databases">
        <authorList>
            <person name="Sayadi A."/>
        </authorList>
    </citation>
    <scope>NUCLEOTIDE SEQUENCE</scope>
</reference>
<comment type="caution">
    <text evidence="12">The sequence shown here is derived from an EMBL/GenBank/DDBJ whole genome shotgun (WGS) entry which is preliminary data.</text>
</comment>
<name>A0A9P0K9D5_ACAOB</name>
<comment type="subcellular location">
    <subcellularLocation>
        <location evidence="1">Nucleus</location>
    </subcellularLocation>
</comment>
<dbReference type="GO" id="GO:0008270">
    <property type="term" value="F:zinc ion binding"/>
    <property type="evidence" value="ECO:0007669"/>
    <property type="project" value="UniProtKB-KW"/>
</dbReference>
<dbReference type="SUPFAM" id="SSF57667">
    <property type="entry name" value="beta-beta-alpha zinc fingers"/>
    <property type="match status" value="1"/>
</dbReference>
<evidence type="ECO:0000256" key="8">
    <source>
        <dbReference type="ARBA" id="ARBA00023163"/>
    </source>
</evidence>
<evidence type="ECO:0000313" key="13">
    <source>
        <dbReference type="Proteomes" id="UP001152888"/>
    </source>
</evidence>
<keyword evidence="3" id="KW-0677">Repeat</keyword>
<evidence type="ECO:0000313" key="12">
    <source>
        <dbReference type="EMBL" id="CAH1970542.1"/>
    </source>
</evidence>
<dbReference type="FunFam" id="3.30.160.60:FF:002716">
    <property type="entry name" value="Zinc finger protein 212"/>
    <property type="match status" value="1"/>
</dbReference>
<keyword evidence="4 10" id="KW-0863">Zinc-finger</keyword>
<feature type="domain" description="C2H2-type" evidence="11">
    <location>
        <begin position="3"/>
        <end position="30"/>
    </location>
</feature>
<keyword evidence="7" id="KW-0238">DNA-binding</keyword>